<keyword evidence="4 7" id="KW-0812">Transmembrane</keyword>
<feature type="transmembrane region" description="Helical" evidence="7">
    <location>
        <begin position="341"/>
        <end position="366"/>
    </location>
</feature>
<keyword evidence="2" id="KW-0813">Transport</keyword>
<sequence length="394" mass="40342">MSASVSTRRQALTRFSVLPPVARMLVGTQLLFNIGFFLVLPYLAGHLTGDLALAGWVVGLVLGLRTFSQQGLFLVGGTLTDRFGAKPVILAGCVVRVGGFVLLAVSGTLPGVLAGAVLTGFAGALFSPAVEASLAREAGPELRATAFALLAICGEAGAVVGPLLGALVLTDFALACWIAAGLFVLIAAGHVVLLPHRAGEHRNEPVLAGWREVLRNRVFVVFAVAYSGYLVSYNQLYLALPSELRGATGDEAALGWLFALASVMVVVGQMPTTVFARRVLGPGRAVVAGFALMAAAFGVVAVPLPGLVPAILMVVLLTAGQMLAVPFAQERVPVLAGERRLGAHFGFLSSVGGVAVLIGSTASGALLGLGPVAWLVLALVPLGSAVALAVLFAR</sequence>
<dbReference type="InterPro" id="IPR050171">
    <property type="entry name" value="MFS_Transporters"/>
</dbReference>
<feature type="transmembrane region" description="Helical" evidence="7">
    <location>
        <begin position="88"/>
        <end position="106"/>
    </location>
</feature>
<reference evidence="9 10" key="1">
    <citation type="submission" date="2020-01" db="EMBL/GenBank/DDBJ databases">
        <title>Kibdelosporangium persica a novel Actinomycetes from a hot desert in Iran.</title>
        <authorList>
            <person name="Safaei N."/>
            <person name="Zaburannyi N."/>
            <person name="Mueller R."/>
            <person name="Wink J."/>
        </authorList>
    </citation>
    <scope>NUCLEOTIDE SEQUENCE [LARGE SCALE GENOMIC DNA]</scope>
    <source>
        <strain evidence="9 10">4NS15</strain>
    </source>
</reference>
<feature type="transmembrane region" description="Helical" evidence="7">
    <location>
        <begin position="21"/>
        <end position="45"/>
    </location>
</feature>
<organism evidence="9 10">
    <name type="scientific">Kibdelosporangium persicum</name>
    <dbReference type="NCBI Taxonomy" id="2698649"/>
    <lineage>
        <taxon>Bacteria</taxon>
        <taxon>Bacillati</taxon>
        <taxon>Actinomycetota</taxon>
        <taxon>Actinomycetes</taxon>
        <taxon>Pseudonocardiales</taxon>
        <taxon>Pseudonocardiaceae</taxon>
        <taxon>Kibdelosporangium</taxon>
    </lineage>
</organism>
<feature type="transmembrane region" description="Helical" evidence="7">
    <location>
        <begin position="172"/>
        <end position="193"/>
    </location>
</feature>
<feature type="transmembrane region" description="Helical" evidence="7">
    <location>
        <begin position="285"/>
        <end position="304"/>
    </location>
</feature>
<keyword evidence="6 7" id="KW-0472">Membrane</keyword>
<comment type="caution">
    <text evidence="9">The sequence shown here is derived from an EMBL/GenBank/DDBJ whole genome shotgun (WGS) entry which is preliminary data.</text>
</comment>
<feature type="transmembrane region" description="Helical" evidence="7">
    <location>
        <begin position="214"/>
        <end position="233"/>
    </location>
</feature>
<dbReference type="InterPro" id="IPR011701">
    <property type="entry name" value="MFS"/>
</dbReference>
<feature type="transmembrane region" description="Helical" evidence="7">
    <location>
        <begin position="372"/>
        <end position="393"/>
    </location>
</feature>
<dbReference type="CDD" id="cd17329">
    <property type="entry name" value="MFS_MdtH_MDR_like"/>
    <property type="match status" value="1"/>
</dbReference>
<protein>
    <submittedName>
        <fullName evidence="9">Multidrug resistance protein MdtH</fullName>
    </submittedName>
</protein>
<evidence type="ECO:0000256" key="5">
    <source>
        <dbReference type="ARBA" id="ARBA00022989"/>
    </source>
</evidence>
<evidence type="ECO:0000313" key="10">
    <source>
        <dbReference type="Proteomes" id="UP000763557"/>
    </source>
</evidence>
<feature type="transmembrane region" description="Helical" evidence="7">
    <location>
        <begin position="310"/>
        <end position="329"/>
    </location>
</feature>
<dbReference type="InterPro" id="IPR020846">
    <property type="entry name" value="MFS_dom"/>
</dbReference>
<feature type="transmembrane region" description="Helical" evidence="7">
    <location>
        <begin position="253"/>
        <end position="276"/>
    </location>
</feature>
<evidence type="ECO:0000256" key="2">
    <source>
        <dbReference type="ARBA" id="ARBA00022448"/>
    </source>
</evidence>
<keyword evidence="3" id="KW-1003">Cell membrane</keyword>
<feature type="transmembrane region" description="Helical" evidence="7">
    <location>
        <begin position="51"/>
        <end position="67"/>
    </location>
</feature>
<keyword evidence="10" id="KW-1185">Reference proteome</keyword>
<dbReference type="Gene3D" id="1.20.1250.20">
    <property type="entry name" value="MFS general substrate transporter like domains"/>
    <property type="match status" value="1"/>
</dbReference>
<feature type="domain" description="Major facilitator superfamily (MFS) profile" evidence="8">
    <location>
        <begin position="21"/>
        <end position="394"/>
    </location>
</feature>
<feature type="transmembrane region" description="Helical" evidence="7">
    <location>
        <begin position="146"/>
        <end position="166"/>
    </location>
</feature>
<evidence type="ECO:0000256" key="7">
    <source>
        <dbReference type="SAM" id="Phobius"/>
    </source>
</evidence>
<evidence type="ECO:0000256" key="4">
    <source>
        <dbReference type="ARBA" id="ARBA00022692"/>
    </source>
</evidence>
<dbReference type="RefSeq" id="WP_312872791.1">
    <property type="nucleotide sequence ID" value="NZ_CBCSGW010000001.1"/>
</dbReference>
<name>A0ABX2F6V6_9PSEU</name>
<evidence type="ECO:0000313" key="9">
    <source>
        <dbReference type="EMBL" id="NRN67089.1"/>
    </source>
</evidence>
<evidence type="ECO:0000256" key="1">
    <source>
        <dbReference type="ARBA" id="ARBA00004651"/>
    </source>
</evidence>
<dbReference type="Proteomes" id="UP000763557">
    <property type="component" value="Unassembled WGS sequence"/>
</dbReference>
<dbReference type="Pfam" id="PF07690">
    <property type="entry name" value="MFS_1"/>
    <property type="match status" value="1"/>
</dbReference>
<dbReference type="PANTHER" id="PTHR23517:SF2">
    <property type="entry name" value="MULTIDRUG RESISTANCE PROTEIN MDTH"/>
    <property type="match status" value="1"/>
</dbReference>
<accession>A0ABX2F6V6</accession>
<proteinExistence type="predicted"/>
<dbReference type="EMBL" id="JAAATY010000012">
    <property type="protein sequence ID" value="NRN67089.1"/>
    <property type="molecule type" value="Genomic_DNA"/>
</dbReference>
<gene>
    <name evidence="9" type="ORF">GC106_43220</name>
</gene>
<evidence type="ECO:0000256" key="3">
    <source>
        <dbReference type="ARBA" id="ARBA00022475"/>
    </source>
</evidence>
<dbReference type="SUPFAM" id="SSF103473">
    <property type="entry name" value="MFS general substrate transporter"/>
    <property type="match status" value="1"/>
</dbReference>
<feature type="transmembrane region" description="Helical" evidence="7">
    <location>
        <begin position="112"/>
        <end position="134"/>
    </location>
</feature>
<dbReference type="PANTHER" id="PTHR23517">
    <property type="entry name" value="RESISTANCE PROTEIN MDTM, PUTATIVE-RELATED-RELATED"/>
    <property type="match status" value="1"/>
</dbReference>
<evidence type="ECO:0000259" key="8">
    <source>
        <dbReference type="PROSITE" id="PS50850"/>
    </source>
</evidence>
<dbReference type="InterPro" id="IPR036259">
    <property type="entry name" value="MFS_trans_sf"/>
</dbReference>
<comment type="subcellular location">
    <subcellularLocation>
        <location evidence="1">Cell membrane</location>
        <topology evidence="1">Multi-pass membrane protein</topology>
    </subcellularLocation>
</comment>
<dbReference type="PROSITE" id="PS50850">
    <property type="entry name" value="MFS"/>
    <property type="match status" value="1"/>
</dbReference>
<evidence type="ECO:0000256" key="6">
    <source>
        <dbReference type="ARBA" id="ARBA00023136"/>
    </source>
</evidence>
<keyword evidence="5 7" id="KW-1133">Transmembrane helix</keyword>